<sequence length="116" mass="13478">MPVVIRMEMWSYKTLHKEMVKQLFRTTSICVESLELLIDKLDGELKSFVAIIENAIQKQEPEYGIQSCDMYPGKSVFFGIVFQICINKAFVYLDFIVNSILHQVKPSKIAKWKSKI</sequence>
<evidence type="ECO:0000313" key="1">
    <source>
        <dbReference type="EMBL" id="POG60156.1"/>
    </source>
</evidence>
<organism evidence="1 2">
    <name type="scientific">Rhizophagus irregularis (strain DAOM 181602 / DAOM 197198 / MUCL 43194)</name>
    <name type="common">Arbuscular mycorrhizal fungus</name>
    <name type="synonym">Glomus intraradices</name>
    <dbReference type="NCBI Taxonomy" id="747089"/>
    <lineage>
        <taxon>Eukaryota</taxon>
        <taxon>Fungi</taxon>
        <taxon>Fungi incertae sedis</taxon>
        <taxon>Mucoromycota</taxon>
        <taxon>Glomeromycotina</taxon>
        <taxon>Glomeromycetes</taxon>
        <taxon>Glomerales</taxon>
        <taxon>Glomeraceae</taxon>
        <taxon>Rhizophagus</taxon>
    </lineage>
</organism>
<gene>
    <name evidence="1" type="ORF">GLOIN_2v1847750</name>
</gene>
<protein>
    <submittedName>
        <fullName evidence="1">Uncharacterized protein</fullName>
    </submittedName>
</protein>
<name>A0A2P4P442_RHIID</name>
<dbReference type="AlphaFoldDB" id="A0A2P4P442"/>
<keyword evidence="2" id="KW-1185">Reference proteome</keyword>
<reference evidence="1 2" key="2">
    <citation type="journal article" date="2018" name="New Phytol.">
        <title>High intraspecific genome diversity in the model arbuscular mycorrhizal symbiont Rhizophagus irregularis.</title>
        <authorList>
            <person name="Chen E.C.H."/>
            <person name="Morin E."/>
            <person name="Beaudet D."/>
            <person name="Noel J."/>
            <person name="Yildirir G."/>
            <person name="Ndikumana S."/>
            <person name="Charron P."/>
            <person name="St-Onge C."/>
            <person name="Giorgi J."/>
            <person name="Kruger M."/>
            <person name="Marton T."/>
            <person name="Ropars J."/>
            <person name="Grigoriev I.V."/>
            <person name="Hainaut M."/>
            <person name="Henrissat B."/>
            <person name="Roux C."/>
            <person name="Martin F."/>
            <person name="Corradi N."/>
        </authorList>
    </citation>
    <scope>NUCLEOTIDE SEQUENCE [LARGE SCALE GENOMIC DNA]</scope>
    <source>
        <strain evidence="1 2">DAOM 197198</strain>
    </source>
</reference>
<dbReference type="EMBL" id="AUPC02000407">
    <property type="protein sequence ID" value="POG60156.1"/>
    <property type="molecule type" value="Genomic_DNA"/>
</dbReference>
<comment type="caution">
    <text evidence="1">The sequence shown here is derived from an EMBL/GenBank/DDBJ whole genome shotgun (WGS) entry which is preliminary data.</text>
</comment>
<proteinExistence type="predicted"/>
<evidence type="ECO:0000313" key="2">
    <source>
        <dbReference type="Proteomes" id="UP000018888"/>
    </source>
</evidence>
<dbReference type="Proteomes" id="UP000018888">
    <property type="component" value="Unassembled WGS sequence"/>
</dbReference>
<accession>A0A2P4P442</accession>
<reference evidence="1 2" key="1">
    <citation type="journal article" date="2013" name="Proc. Natl. Acad. Sci. U.S.A.">
        <title>Genome of an arbuscular mycorrhizal fungus provides insight into the oldest plant symbiosis.</title>
        <authorList>
            <person name="Tisserant E."/>
            <person name="Malbreil M."/>
            <person name="Kuo A."/>
            <person name="Kohler A."/>
            <person name="Symeonidi A."/>
            <person name="Balestrini R."/>
            <person name="Charron P."/>
            <person name="Duensing N."/>
            <person name="Frei Dit Frey N."/>
            <person name="Gianinazzi-Pearson V."/>
            <person name="Gilbert L.B."/>
            <person name="Handa Y."/>
            <person name="Herr J.R."/>
            <person name="Hijri M."/>
            <person name="Koul R."/>
            <person name="Kawaguchi M."/>
            <person name="Krajinski F."/>
            <person name="Lammers P.J."/>
            <person name="Masclaux F.G."/>
            <person name="Murat C."/>
            <person name="Morin E."/>
            <person name="Ndikumana S."/>
            <person name="Pagni M."/>
            <person name="Petitpierre D."/>
            <person name="Requena N."/>
            <person name="Rosikiewicz P."/>
            <person name="Riley R."/>
            <person name="Saito K."/>
            <person name="San Clemente H."/>
            <person name="Shapiro H."/>
            <person name="van Tuinen D."/>
            <person name="Becard G."/>
            <person name="Bonfante P."/>
            <person name="Paszkowski U."/>
            <person name="Shachar-Hill Y.Y."/>
            <person name="Tuskan G.A."/>
            <person name="Young P.W."/>
            <person name="Sanders I.R."/>
            <person name="Henrissat B."/>
            <person name="Rensing S.A."/>
            <person name="Grigoriev I.V."/>
            <person name="Corradi N."/>
            <person name="Roux C."/>
            <person name="Martin F."/>
        </authorList>
    </citation>
    <scope>NUCLEOTIDE SEQUENCE [LARGE SCALE GENOMIC DNA]</scope>
    <source>
        <strain evidence="1 2">DAOM 197198</strain>
    </source>
</reference>